<evidence type="ECO:0000313" key="4">
    <source>
        <dbReference type="EMBL" id="MDN3564899.1"/>
    </source>
</evidence>
<dbReference type="Gene3D" id="3.40.50.2300">
    <property type="match status" value="1"/>
</dbReference>
<dbReference type="Pfam" id="PF00072">
    <property type="entry name" value="Response_reg"/>
    <property type="match status" value="1"/>
</dbReference>
<dbReference type="InterPro" id="IPR001789">
    <property type="entry name" value="Sig_transdc_resp-reg_receiver"/>
</dbReference>
<comment type="caution">
    <text evidence="4">The sequence shown here is derived from an EMBL/GenBank/DDBJ whole genome shotgun (WGS) entry which is preliminary data.</text>
</comment>
<dbReference type="SUPFAM" id="SSF52172">
    <property type="entry name" value="CheY-like"/>
    <property type="match status" value="1"/>
</dbReference>
<dbReference type="RefSeq" id="WP_290316711.1">
    <property type="nucleotide sequence ID" value="NZ_JAUFPN010000125.1"/>
</dbReference>
<keyword evidence="5" id="KW-1185">Reference proteome</keyword>
<evidence type="ECO:0000256" key="2">
    <source>
        <dbReference type="PROSITE-ProRule" id="PRU00169"/>
    </source>
</evidence>
<dbReference type="InterPro" id="IPR050595">
    <property type="entry name" value="Bact_response_regulator"/>
</dbReference>
<dbReference type="InterPro" id="IPR011006">
    <property type="entry name" value="CheY-like_superfamily"/>
</dbReference>
<dbReference type="EMBL" id="JAUFPN010000125">
    <property type="protein sequence ID" value="MDN3564899.1"/>
    <property type="molecule type" value="Genomic_DNA"/>
</dbReference>
<dbReference type="Proteomes" id="UP001529369">
    <property type="component" value="Unassembled WGS sequence"/>
</dbReference>
<reference evidence="5" key="1">
    <citation type="journal article" date="2019" name="Int. J. Syst. Evol. Microbiol.">
        <title>The Global Catalogue of Microorganisms (GCM) 10K type strain sequencing project: providing services to taxonomists for standard genome sequencing and annotation.</title>
        <authorList>
            <consortium name="The Broad Institute Genomics Platform"/>
            <consortium name="The Broad Institute Genome Sequencing Center for Infectious Disease"/>
            <person name="Wu L."/>
            <person name="Ma J."/>
        </authorList>
    </citation>
    <scope>NUCLEOTIDE SEQUENCE [LARGE SCALE GENOMIC DNA]</scope>
    <source>
        <strain evidence="5">CECT 7131</strain>
    </source>
</reference>
<evidence type="ECO:0000256" key="1">
    <source>
        <dbReference type="ARBA" id="ARBA00022553"/>
    </source>
</evidence>
<protein>
    <submittedName>
        <fullName evidence="4">Response regulator</fullName>
    </submittedName>
</protein>
<proteinExistence type="predicted"/>
<organism evidence="4 5">
    <name type="scientific">Paeniroseomonas aquatica</name>
    <dbReference type="NCBI Taxonomy" id="373043"/>
    <lineage>
        <taxon>Bacteria</taxon>
        <taxon>Pseudomonadati</taxon>
        <taxon>Pseudomonadota</taxon>
        <taxon>Alphaproteobacteria</taxon>
        <taxon>Acetobacterales</taxon>
        <taxon>Acetobacteraceae</taxon>
        <taxon>Paeniroseomonas</taxon>
    </lineage>
</organism>
<dbReference type="PROSITE" id="PS50110">
    <property type="entry name" value="RESPONSE_REGULATORY"/>
    <property type="match status" value="1"/>
</dbReference>
<accession>A0ABT8A5P5</accession>
<dbReference type="PANTHER" id="PTHR44591">
    <property type="entry name" value="STRESS RESPONSE REGULATOR PROTEIN 1"/>
    <property type="match status" value="1"/>
</dbReference>
<evidence type="ECO:0000259" key="3">
    <source>
        <dbReference type="PROSITE" id="PS50110"/>
    </source>
</evidence>
<dbReference type="SMART" id="SM00448">
    <property type="entry name" value="REC"/>
    <property type="match status" value="1"/>
</dbReference>
<feature type="modified residue" description="4-aspartylphosphate" evidence="2">
    <location>
        <position position="53"/>
    </location>
</feature>
<name>A0ABT8A5P5_9PROT</name>
<evidence type="ECO:0000313" key="5">
    <source>
        <dbReference type="Proteomes" id="UP001529369"/>
    </source>
</evidence>
<feature type="domain" description="Response regulatory" evidence="3">
    <location>
        <begin position="2"/>
        <end position="117"/>
    </location>
</feature>
<gene>
    <name evidence="4" type="ORF">QWZ14_11050</name>
</gene>
<dbReference type="PANTHER" id="PTHR44591:SF3">
    <property type="entry name" value="RESPONSE REGULATORY DOMAIN-CONTAINING PROTEIN"/>
    <property type="match status" value="1"/>
</dbReference>
<keyword evidence="1 2" id="KW-0597">Phosphoprotein</keyword>
<sequence>MAVLLVEDDTVVRLTLADFLHETGLEVLEACSADEAMRILVDPLQHVDILVTDLDLGPGDDGLVLASKARRRLPDLQVVYATGSPEKFVGHVLAPWEKRFAKPFDPTVLASTVVGLSETIDRQRLAQLRPAPAMVASSL</sequence>